<dbReference type="AlphaFoldDB" id="I7GLS8"/>
<evidence type="ECO:0000313" key="1">
    <source>
        <dbReference type="EMBL" id="BAE88624.1"/>
    </source>
</evidence>
<name>I7GLS8_MACFA</name>
<accession>I7GLS8</accession>
<reference evidence="1" key="1">
    <citation type="journal article" date="2007" name="PLoS Biol.">
        <title>Rate of evolution in brain-expressed genes in humans and other primates.</title>
        <authorList>
            <person name="Wang H.-Y."/>
            <person name="Chien H.-C."/>
            <person name="Osada N."/>
            <person name="Hashimoto K."/>
            <person name="Sugano S."/>
            <person name="Gojobori T."/>
            <person name="Chou C.-K."/>
            <person name="Tsai S.-F."/>
            <person name="Wu C.-I."/>
            <person name="Shen C.-K.J."/>
        </authorList>
    </citation>
    <scope>NUCLEOTIDE SEQUENCE</scope>
</reference>
<dbReference type="EMBL" id="AB171561">
    <property type="protein sequence ID" value="BAE88624.1"/>
    <property type="molecule type" value="mRNA"/>
</dbReference>
<protein>
    <submittedName>
        <fullName evidence="1">Macaca fascicularis brain cDNA, clone: QflA-11876</fullName>
    </submittedName>
</protein>
<organism evidence="1">
    <name type="scientific">Macaca fascicularis</name>
    <name type="common">Crab-eating macaque</name>
    <name type="synonym">Cynomolgus monkey</name>
    <dbReference type="NCBI Taxonomy" id="9541"/>
    <lineage>
        <taxon>Eukaryota</taxon>
        <taxon>Metazoa</taxon>
        <taxon>Chordata</taxon>
        <taxon>Craniata</taxon>
        <taxon>Vertebrata</taxon>
        <taxon>Euteleostomi</taxon>
        <taxon>Mammalia</taxon>
        <taxon>Eutheria</taxon>
        <taxon>Euarchontoglires</taxon>
        <taxon>Primates</taxon>
        <taxon>Haplorrhini</taxon>
        <taxon>Catarrhini</taxon>
        <taxon>Cercopithecidae</taxon>
        <taxon>Cercopithecinae</taxon>
        <taxon>Macaca</taxon>
    </lineage>
</organism>
<sequence length="122" mass="14061">MFVISHGFYVAGIQERLTGGSFGLGSLVKLQARCQMKLQSPESLTVLESLLQLHGWKVGADYGKPQFHHKWTLPQDCLSILTTWQSLSPRAINLRQRNVELSKYFIIWLQKSYTIISTVFYW</sequence>
<proteinExistence type="evidence at transcript level"/>